<dbReference type="Proteomes" id="UP001198034">
    <property type="component" value="Unassembled WGS sequence"/>
</dbReference>
<reference evidence="2 3" key="1">
    <citation type="submission" date="2021-10" db="EMBL/GenBank/DDBJ databases">
        <authorList>
            <person name="Chen M."/>
        </authorList>
    </citation>
    <scope>NUCLEOTIDE SEQUENCE [LARGE SCALE GENOMIC DNA]</scope>
    <source>
        <strain evidence="2 3">H3-26</strain>
    </source>
</reference>
<evidence type="ECO:0000313" key="3">
    <source>
        <dbReference type="Proteomes" id="UP001198034"/>
    </source>
</evidence>
<dbReference type="InterPro" id="IPR018633">
    <property type="entry name" value="DUF2357"/>
</dbReference>
<feature type="domain" description="DUF2357" evidence="1">
    <location>
        <begin position="113"/>
        <end position="359"/>
    </location>
</feature>
<organism evidence="2 3">
    <name type="scientific">Deefgea salmonis</name>
    <dbReference type="NCBI Taxonomy" id="2875502"/>
    <lineage>
        <taxon>Bacteria</taxon>
        <taxon>Pseudomonadati</taxon>
        <taxon>Pseudomonadota</taxon>
        <taxon>Betaproteobacteria</taxon>
        <taxon>Neisseriales</taxon>
        <taxon>Chitinibacteraceae</taxon>
        <taxon>Deefgea</taxon>
    </lineage>
</organism>
<dbReference type="Pfam" id="PF09823">
    <property type="entry name" value="DUF2357"/>
    <property type="match status" value="1"/>
</dbReference>
<name>A0ABS8BN97_9NEIS</name>
<sequence length="770" mass="87663">MPDLLKLVTADWSLNVWSRDVELARKQLASTLAARKASQELTRIRLQPSIYKTCIPIPCISEHELHLGEPVFFENRSYEFEFSFADDVDTAEIRHRLSSVCDAFRFTGSSLRGTLNTGNDIGWLRLGLHYRRAGVWQDAAIAVEVLPTKMVMADDLQQINTAIDQSYPLWRFALAQKTDVELAESRQPFERFPLLWLAQFSSLREALLKEVRYICNAPHNRLQETVRSVRAERLHGRIRPRLEERVAEAVKNGELHRRFQTTSRRLSVDTAENRFIRMVLEHCSRSLARFSASAQRHNSAPDQERISSAFFSELAQWQQQISQQLAHPLFGEVGEFDGMARESLVLHQRAGYAGVYRVWQQLKLYLDLFGHNASVSVKPISELYEVWCLLEICRQLQELGFIEQESSKALLREKNTEKELIDGMGASFVFNRTDGIKLRLAHEPIFKKPGSKYDRIYSWNAIQKPDIVLEATFTNGESIIWIFDAKYRVEIDKKTDKDIAPDDALNQMHRYRDALIHLGEPIDGIAPKSRPVVGAYVLYPGWHTDQNDPATNPYHAAIEAVGIGAFPALPGQANQWLATFLLDHLGSKPSSIEYRIEAPDEHLARDSVRIAPSGLQLRRSAELVLVAKTGGSRTSEYLEGFRNGTARWYHIPAETLEKQQIPATVIADLSHCAIAAKTTDGKTAIRYMFDIRSVRQVNRAEISAEQAGTTKAAGTGKYWLFELGAAHGQPDFIELDKARKFNFWIIERPQLSSAKEWDTAPSRYDYLQQN</sequence>
<proteinExistence type="predicted"/>
<evidence type="ECO:0000313" key="2">
    <source>
        <dbReference type="EMBL" id="MCB5197214.1"/>
    </source>
</evidence>
<gene>
    <name evidence="2" type="ORF">LG219_13175</name>
</gene>
<keyword evidence="3" id="KW-1185">Reference proteome</keyword>
<evidence type="ECO:0000259" key="1">
    <source>
        <dbReference type="Pfam" id="PF09823"/>
    </source>
</evidence>
<comment type="caution">
    <text evidence="2">The sequence shown here is derived from an EMBL/GenBank/DDBJ whole genome shotgun (WGS) entry which is preliminary data.</text>
</comment>
<dbReference type="Pfam" id="PF04411">
    <property type="entry name" value="PDDEXK_7"/>
    <property type="match status" value="1"/>
</dbReference>
<protein>
    <submittedName>
        <fullName evidence="2">Restriction endonuclease-like protein</fullName>
    </submittedName>
</protein>
<dbReference type="RefSeq" id="WP_226764940.1">
    <property type="nucleotide sequence ID" value="NZ_JAJAWG010000011.1"/>
</dbReference>
<dbReference type="EMBL" id="JAJAWG010000011">
    <property type="protein sequence ID" value="MCB5197214.1"/>
    <property type="molecule type" value="Genomic_DNA"/>
</dbReference>
<accession>A0ABS8BN97</accession>
<dbReference type="InterPro" id="IPR007505">
    <property type="entry name" value="PDDEXK_7"/>
</dbReference>